<evidence type="ECO:0000313" key="3">
    <source>
        <dbReference type="Proteomes" id="UP000294853"/>
    </source>
</evidence>
<reference evidence="2 3" key="1">
    <citation type="submission" date="2019-03" db="EMBL/GenBank/DDBJ databases">
        <title>Three New Species of Nocardioides, Nocardioides euryhalodurans sp. nov., Nocardioides seonyuensis sp. nov. and Nocardioides eburneoflavus sp. nov. Iolated from Soil.</title>
        <authorList>
            <person name="Roh S.G."/>
            <person name="Lee C."/>
            <person name="Kim M.-K."/>
            <person name="Kim S.B."/>
        </authorList>
    </citation>
    <scope>NUCLEOTIDE SEQUENCE [LARGE SCALE GENOMIC DNA]</scope>
    <source>
        <strain evidence="2 3">MMS17-SY207-3</strain>
    </source>
</reference>
<dbReference type="AlphaFoldDB" id="A0A4V1BLU5"/>
<gene>
    <name evidence="2" type="ORF">EXE58_00450</name>
</gene>
<dbReference type="EMBL" id="CP038436">
    <property type="protein sequence ID" value="QBX54092.1"/>
    <property type="molecule type" value="Genomic_DNA"/>
</dbReference>
<dbReference type="PANTHER" id="PTHR34547:SF1">
    <property type="entry name" value="YACP-LIKE NYN DOMAIN PROTEIN"/>
    <property type="match status" value="1"/>
</dbReference>
<feature type="coiled-coil region" evidence="1">
    <location>
        <begin position="140"/>
        <end position="213"/>
    </location>
</feature>
<keyword evidence="1" id="KW-0175">Coiled coil</keyword>
<evidence type="ECO:0000313" key="2">
    <source>
        <dbReference type="EMBL" id="QBX54092.1"/>
    </source>
</evidence>
<dbReference type="Proteomes" id="UP000294853">
    <property type="component" value="Chromosome"/>
</dbReference>
<dbReference type="InterPro" id="IPR010298">
    <property type="entry name" value="YacP-like"/>
</dbReference>
<dbReference type="OrthoDB" id="5145920at2"/>
<organism evidence="2 3">
    <name type="scientific">Nocardioides seonyuensis</name>
    <dbReference type="NCBI Taxonomy" id="2518371"/>
    <lineage>
        <taxon>Bacteria</taxon>
        <taxon>Bacillati</taxon>
        <taxon>Actinomycetota</taxon>
        <taxon>Actinomycetes</taxon>
        <taxon>Propionibacteriales</taxon>
        <taxon>Nocardioidaceae</taxon>
        <taxon>Nocardioides</taxon>
    </lineage>
</organism>
<accession>A0A4V1BLU5</accession>
<dbReference type="RefSeq" id="WP_135266067.1">
    <property type="nucleotide sequence ID" value="NZ_CP038436.1"/>
</dbReference>
<dbReference type="PANTHER" id="PTHR34547">
    <property type="entry name" value="YACP-LIKE NYN DOMAIN PROTEIN"/>
    <property type="match status" value="1"/>
</dbReference>
<name>A0A4V1BLU5_9ACTN</name>
<dbReference type="KEGG" id="nsn:EXE58_00450"/>
<keyword evidence="3" id="KW-1185">Reference proteome</keyword>
<evidence type="ECO:0000256" key="1">
    <source>
        <dbReference type="SAM" id="Coils"/>
    </source>
</evidence>
<protein>
    <submittedName>
        <fullName evidence="2">RNA-binding protein</fullName>
    </submittedName>
</protein>
<sequence>MSGGPALEELPERVRLRILSLVADALPVITPLPPTLRKVSAFAPPRRARLGGAAIATALADDDFRRHAATQVAASPVVPDDPVDTAGRAWLGRPDGWEETVADTVLRLEQQDASPGHEAEQVERLSAQVASLQDDLHARRVEHKARLDEAKAANSTLRRRLGETRQALRVAEQARAAAEAALDEAVRSAESAVRAAEAESRRLRVQLEAASAELASSRQGTKSDKDSATLRARLLLDTLVDAASGLRRELAIPSVEGAPGSAIEAELAGQHAIRSTSAPSGPAALEQVLMLPHSRLLIDGYNVTKTAWESATLESQRSRLVAALAPLVARTGAETTVVFDAASSTNRPVLPTPRGVKVVYSPPGVIADDVIRRLVAAEPTGRVVVVVTNDQELASSVRREGARTVGSESLVALVSS</sequence>
<dbReference type="Pfam" id="PF05991">
    <property type="entry name" value="NYN_YacP"/>
    <property type="match status" value="1"/>
</dbReference>
<proteinExistence type="predicted"/>